<dbReference type="SUPFAM" id="SSF46689">
    <property type="entry name" value="Homeodomain-like"/>
    <property type="match status" value="1"/>
</dbReference>
<evidence type="ECO:0000256" key="3">
    <source>
        <dbReference type="ARBA" id="ARBA00023163"/>
    </source>
</evidence>
<organism evidence="6 7">
    <name type="scientific">Elstera cyanobacteriorum</name>
    <dbReference type="NCBI Taxonomy" id="2022747"/>
    <lineage>
        <taxon>Bacteria</taxon>
        <taxon>Pseudomonadati</taxon>
        <taxon>Pseudomonadota</taxon>
        <taxon>Alphaproteobacteria</taxon>
        <taxon>Rhodospirillales</taxon>
        <taxon>Rhodospirillaceae</taxon>
        <taxon>Elstera</taxon>
    </lineage>
</organism>
<dbReference type="GO" id="GO:0000976">
    <property type="term" value="F:transcription cis-regulatory region binding"/>
    <property type="evidence" value="ECO:0007669"/>
    <property type="project" value="TreeGrafter"/>
</dbReference>
<dbReference type="PROSITE" id="PS50977">
    <property type="entry name" value="HTH_TETR_2"/>
    <property type="match status" value="1"/>
</dbReference>
<dbReference type="InterPro" id="IPR009057">
    <property type="entry name" value="Homeodomain-like_sf"/>
</dbReference>
<keyword evidence="2 4" id="KW-0238">DNA-binding</keyword>
<accession>A0A255XP66</accession>
<name>A0A255XP66_9PROT</name>
<feature type="DNA-binding region" description="H-T-H motif" evidence="4">
    <location>
        <begin position="41"/>
        <end position="60"/>
    </location>
</feature>
<evidence type="ECO:0000313" key="7">
    <source>
        <dbReference type="Proteomes" id="UP000216361"/>
    </source>
</evidence>
<dbReference type="PANTHER" id="PTHR30055:SF234">
    <property type="entry name" value="HTH-TYPE TRANSCRIPTIONAL REGULATOR BETI"/>
    <property type="match status" value="1"/>
</dbReference>
<dbReference type="Gene3D" id="1.10.357.10">
    <property type="entry name" value="Tetracycline Repressor, domain 2"/>
    <property type="match status" value="1"/>
</dbReference>
<dbReference type="PANTHER" id="PTHR30055">
    <property type="entry name" value="HTH-TYPE TRANSCRIPTIONAL REGULATOR RUTR"/>
    <property type="match status" value="1"/>
</dbReference>
<dbReference type="Proteomes" id="UP000216361">
    <property type="component" value="Unassembled WGS sequence"/>
</dbReference>
<evidence type="ECO:0000256" key="1">
    <source>
        <dbReference type="ARBA" id="ARBA00023015"/>
    </source>
</evidence>
<dbReference type="InterPro" id="IPR050109">
    <property type="entry name" value="HTH-type_TetR-like_transc_reg"/>
</dbReference>
<comment type="caution">
    <text evidence="6">The sequence shown here is derived from an EMBL/GenBank/DDBJ whole genome shotgun (WGS) entry which is preliminary data.</text>
</comment>
<dbReference type="Pfam" id="PF00440">
    <property type="entry name" value="TetR_N"/>
    <property type="match status" value="1"/>
</dbReference>
<evidence type="ECO:0000256" key="2">
    <source>
        <dbReference type="ARBA" id="ARBA00023125"/>
    </source>
</evidence>
<evidence type="ECO:0000256" key="4">
    <source>
        <dbReference type="PROSITE-ProRule" id="PRU00335"/>
    </source>
</evidence>
<dbReference type="GO" id="GO:0003700">
    <property type="term" value="F:DNA-binding transcription factor activity"/>
    <property type="evidence" value="ECO:0007669"/>
    <property type="project" value="TreeGrafter"/>
</dbReference>
<dbReference type="InterPro" id="IPR001647">
    <property type="entry name" value="HTH_TetR"/>
</dbReference>
<dbReference type="PRINTS" id="PR00455">
    <property type="entry name" value="HTHTETR"/>
</dbReference>
<sequence length="200" mass="20798">MQEKIRKRSPRPQADRRAATQTALLTAARALFADHGYAATGTPDIVAAAGVTRGALYHHFADKIDLFRAVIEAEHAALAAAIADATVAPVDAIASLIDGGAAYLAAMNAPGRRRLLLVEAPAVLGQAEARAMDARYARASLADGVRVAQAAGALPALPEAVLTDLLDALFDRAAEAELDAQEKYLAVIQALLQGLARGLS</sequence>
<evidence type="ECO:0000313" key="6">
    <source>
        <dbReference type="EMBL" id="OYQ18164.1"/>
    </source>
</evidence>
<proteinExistence type="predicted"/>
<reference evidence="6 7" key="1">
    <citation type="submission" date="2017-07" db="EMBL/GenBank/DDBJ databases">
        <title>Elstera cyanobacteriorum sp. nov., a novel bacterium isolated from cyanobacterial aggregates in a eutrophic lake.</title>
        <authorList>
            <person name="Cai H."/>
        </authorList>
    </citation>
    <scope>NUCLEOTIDE SEQUENCE [LARGE SCALE GENOMIC DNA]</scope>
    <source>
        <strain evidence="6 7">TH019</strain>
    </source>
</reference>
<dbReference type="Pfam" id="PF21351">
    <property type="entry name" value="TetR_C_41"/>
    <property type="match status" value="1"/>
</dbReference>
<protein>
    <recommendedName>
        <fullName evidence="5">HTH tetR-type domain-containing protein</fullName>
    </recommendedName>
</protein>
<evidence type="ECO:0000259" key="5">
    <source>
        <dbReference type="PROSITE" id="PS50977"/>
    </source>
</evidence>
<feature type="domain" description="HTH tetR-type" evidence="5">
    <location>
        <begin position="18"/>
        <end position="78"/>
    </location>
</feature>
<keyword evidence="3" id="KW-0804">Transcription</keyword>
<dbReference type="EMBL" id="NOXS01000033">
    <property type="protein sequence ID" value="OYQ18164.1"/>
    <property type="molecule type" value="Genomic_DNA"/>
</dbReference>
<dbReference type="InterPro" id="IPR049484">
    <property type="entry name" value="Rv0078-like_C"/>
</dbReference>
<gene>
    <name evidence="6" type="ORF">CHR90_14510</name>
</gene>
<keyword evidence="1" id="KW-0805">Transcription regulation</keyword>
<dbReference type="OrthoDB" id="9805134at2"/>
<dbReference type="AlphaFoldDB" id="A0A255XP66"/>
<keyword evidence="7" id="KW-1185">Reference proteome</keyword>
<dbReference type="RefSeq" id="WP_094409725.1">
    <property type="nucleotide sequence ID" value="NZ_BMJZ01000002.1"/>
</dbReference>